<dbReference type="RefSeq" id="WP_066984868.1">
    <property type="nucleotide sequence ID" value="NZ_LUUI01000126.1"/>
</dbReference>
<accession>A0A177N4K1</accession>
<evidence type="ECO:0000313" key="1">
    <source>
        <dbReference type="EMBL" id="OAI12822.1"/>
    </source>
</evidence>
<comment type="caution">
    <text evidence="1">The sequence shown here is derived from an EMBL/GenBank/DDBJ whole genome shotgun (WGS) entry which is preliminary data.</text>
</comment>
<protein>
    <submittedName>
        <fullName evidence="1">Uncharacterized protein</fullName>
    </submittedName>
</protein>
<dbReference type="Proteomes" id="UP000078476">
    <property type="component" value="Unassembled WGS sequence"/>
</dbReference>
<dbReference type="STRING" id="980561.A1359_13030"/>
<keyword evidence="2" id="KW-1185">Reference proteome</keyword>
<organism evidence="1 2">
    <name type="scientific">Methylomonas lenta</name>
    <dbReference type="NCBI Taxonomy" id="980561"/>
    <lineage>
        <taxon>Bacteria</taxon>
        <taxon>Pseudomonadati</taxon>
        <taxon>Pseudomonadota</taxon>
        <taxon>Gammaproteobacteria</taxon>
        <taxon>Methylococcales</taxon>
        <taxon>Methylococcaceae</taxon>
        <taxon>Methylomonas</taxon>
    </lineage>
</organism>
<reference evidence="1 2" key="1">
    <citation type="submission" date="2016-03" db="EMBL/GenBank/DDBJ databases">
        <authorList>
            <person name="Ploux O."/>
        </authorList>
    </citation>
    <scope>NUCLEOTIDE SEQUENCE [LARGE SCALE GENOMIC DNA]</scope>
    <source>
        <strain evidence="1 2">R-45370</strain>
    </source>
</reference>
<dbReference type="AlphaFoldDB" id="A0A177N4K1"/>
<name>A0A177N4K1_9GAMM</name>
<dbReference type="EMBL" id="LUUI01000126">
    <property type="protein sequence ID" value="OAI12822.1"/>
    <property type="molecule type" value="Genomic_DNA"/>
</dbReference>
<sequence length="62" mass="7040">MNNKPINQARDDDARNALAALQRAALQARRIAAQTRTALVVVKDGKLVREMVDWDFDDPLHR</sequence>
<evidence type="ECO:0000313" key="2">
    <source>
        <dbReference type="Proteomes" id="UP000078476"/>
    </source>
</evidence>
<gene>
    <name evidence="1" type="ORF">A1359_13030</name>
</gene>
<proteinExistence type="predicted"/>